<dbReference type="HOGENOM" id="CLU_181060_1_0_1"/>
<proteinExistence type="predicted"/>
<dbReference type="Proteomes" id="UP000026915">
    <property type="component" value="Chromosome 3"/>
</dbReference>
<accession>A0A061FWH6</accession>
<evidence type="ECO:0000313" key="3">
    <source>
        <dbReference type="Proteomes" id="UP000026915"/>
    </source>
</evidence>
<dbReference type="eggNOG" id="ENOG502SAQC">
    <property type="taxonomic scope" value="Eukaryota"/>
</dbReference>
<gene>
    <name evidence="2" type="ORF">TCM_012957</name>
</gene>
<reference evidence="2 3" key="1">
    <citation type="journal article" date="2013" name="Genome Biol.">
        <title>The genome sequence of the most widely cultivated cacao type and its use to identify candidate genes regulating pod color.</title>
        <authorList>
            <person name="Motamayor J.C."/>
            <person name="Mockaitis K."/>
            <person name="Schmutz J."/>
            <person name="Haiminen N."/>
            <person name="Iii D.L."/>
            <person name="Cornejo O."/>
            <person name="Findley S.D."/>
            <person name="Zheng P."/>
            <person name="Utro F."/>
            <person name="Royaert S."/>
            <person name="Saski C."/>
            <person name="Jenkins J."/>
            <person name="Podicheti R."/>
            <person name="Zhao M."/>
            <person name="Scheffler B.E."/>
            <person name="Stack J.C."/>
            <person name="Feltus F.A."/>
            <person name="Mustiga G.M."/>
            <person name="Amores F."/>
            <person name="Phillips W."/>
            <person name="Marelli J.P."/>
            <person name="May G.D."/>
            <person name="Shapiro H."/>
            <person name="Ma J."/>
            <person name="Bustamante C.D."/>
            <person name="Schnell R.J."/>
            <person name="Main D."/>
            <person name="Gilbert D."/>
            <person name="Parida L."/>
            <person name="Kuhn D.N."/>
        </authorList>
    </citation>
    <scope>NUCLEOTIDE SEQUENCE [LARGE SCALE GENOMIC DNA]</scope>
    <source>
        <strain evidence="3">cv. Matina 1-6</strain>
    </source>
</reference>
<dbReference type="InParanoid" id="A0A061FWH6"/>
<dbReference type="PANTHER" id="PTHR34780">
    <property type="entry name" value="OS08G0427800 PROTEIN"/>
    <property type="match status" value="1"/>
</dbReference>
<dbReference type="EMBL" id="CM001881">
    <property type="protein sequence ID" value="EOY21428.1"/>
    <property type="molecule type" value="Genomic_DNA"/>
</dbReference>
<keyword evidence="3" id="KW-1185">Reference proteome</keyword>
<dbReference type="AlphaFoldDB" id="A0A061FWH6"/>
<sequence>MELEQKMGNNNNNGNFKAKEDMGVAVHSQVRKIKHELEQSIDWSPGQPEMRPVLREISRHQLSRSRLGLSGRPISVGHL</sequence>
<evidence type="ECO:0000313" key="2">
    <source>
        <dbReference type="EMBL" id="EOY21428.1"/>
    </source>
</evidence>
<name>A0A061FWH6_THECC</name>
<dbReference type="Gramene" id="EOY21428">
    <property type="protein sequence ID" value="EOY21428"/>
    <property type="gene ID" value="TCM_012957"/>
</dbReference>
<feature type="region of interest" description="Disordered" evidence="1">
    <location>
        <begin position="1"/>
        <end position="21"/>
    </location>
</feature>
<evidence type="ECO:0000256" key="1">
    <source>
        <dbReference type="SAM" id="MobiDB-lite"/>
    </source>
</evidence>
<dbReference type="OMA" id="KEDMGVA"/>
<dbReference type="PANTHER" id="PTHR34780:SF5">
    <property type="entry name" value="OS02G0733900 PROTEIN"/>
    <property type="match status" value="1"/>
</dbReference>
<protein>
    <submittedName>
        <fullName evidence="2">Uncharacterized protein</fullName>
    </submittedName>
</protein>
<organism evidence="2 3">
    <name type="scientific">Theobroma cacao</name>
    <name type="common">Cacao</name>
    <name type="synonym">Cocoa</name>
    <dbReference type="NCBI Taxonomy" id="3641"/>
    <lineage>
        <taxon>Eukaryota</taxon>
        <taxon>Viridiplantae</taxon>
        <taxon>Streptophyta</taxon>
        <taxon>Embryophyta</taxon>
        <taxon>Tracheophyta</taxon>
        <taxon>Spermatophyta</taxon>
        <taxon>Magnoliopsida</taxon>
        <taxon>eudicotyledons</taxon>
        <taxon>Gunneridae</taxon>
        <taxon>Pentapetalae</taxon>
        <taxon>rosids</taxon>
        <taxon>malvids</taxon>
        <taxon>Malvales</taxon>
        <taxon>Malvaceae</taxon>
        <taxon>Byttnerioideae</taxon>
        <taxon>Theobroma</taxon>
    </lineage>
</organism>